<reference evidence="13" key="1">
    <citation type="journal article" date="2019" name="Int. J. Syst. Evol. Microbiol.">
        <title>The Global Catalogue of Microorganisms (GCM) 10K type strain sequencing project: providing services to taxonomists for standard genome sequencing and annotation.</title>
        <authorList>
            <consortium name="The Broad Institute Genomics Platform"/>
            <consortium name="The Broad Institute Genome Sequencing Center for Infectious Disease"/>
            <person name="Wu L."/>
            <person name="Ma J."/>
        </authorList>
    </citation>
    <scope>NUCLEOTIDE SEQUENCE [LARGE SCALE GENOMIC DNA]</scope>
    <source>
        <strain evidence="13">CCM 8653</strain>
    </source>
</reference>
<comment type="pathway">
    <text evidence="2">Cofactor biosynthesis; tetrahydrofolate biosynthesis; 2-amino-4-hydroxy-6-hydroxymethyl-7,8-dihydropteridine diphosphate from 7,8-dihydroneopterin triphosphate: step 4/4.</text>
</comment>
<feature type="compositionally biased region" description="Pro residues" evidence="10">
    <location>
        <begin position="409"/>
        <end position="425"/>
    </location>
</feature>
<dbReference type="InterPro" id="IPR000550">
    <property type="entry name" value="Hppk"/>
</dbReference>
<keyword evidence="5" id="KW-0547">Nucleotide-binding</keyword>
<comment type="catalytic activity">
    <reaction evidence="1">
        <text>6-hydroxymethyl-7,8-dihydropterin + ATP = (7,8-dihydropterin-6-yl)methyl diphosphate + AMP + H(+)</text>
        <dbReference type="Rhea" id="RHEA:11412"/>
        <dbReference type="ChEBI" id="CHEBI:15378"/>
        <dbReference type="ChEBI" id="CHEBI:30616"/>
        <dbReference type="ChEBI" id="CHEBI:44841"/>
        <dbReference type="ChEBI" id="CHEBI:72950"/>
        <dbReference type="ChEBI" id="CHEBI:456215"/>
        <dbReference type="EC" id="2.7.6.3"/>
    </reaction>
</comment>
<dbReference type="SUPFAM" id="SSF55083">
    <property type="entry name" value="6-hydroxymethyl-7,8-dihydropterin pyrophosphokinase, HPPK"/>
    <property type="match status" value="1"/>
</dbReference>
<comment type="catalytic activity">
    <reaction evidence="9">
        <text>7,8-dihydroneopterin = 6-hydroxymethyl-7,8-dihydropterin + glycolaldehyde</text>
        <dbReference type="Rhea" id="RHEA:10540"/>
        <dbReference type="ChEBI" id="CHEBI:17001"/>
        <dbReference type="ChEBI" id="CHEBI:17071"/>
        <dbReference type="ChEBI" id="CHEBI:44841"/>
        <dbReference type="EC" id="4.1.2.25"/>
    </reaction>
</comment>
<keyword evidence="4" id="KW-0808">Transferase</keyword>
<evidence type="ECO:0000256" key="9">
    <source>
        <dbReference type="RuleBase" id="RU362079"/>
    </source>
</evidence>
<sequence>MTFAAAVPGPQGQPLDQIRLDGVTATGHHGVLPHERTDGQEFRADVVMHLDTRSAASSDDLAATVSYADVAQDVHDVLAGSPADLVETVAERIAAAVLARPAVQAVDVRVHKPQAPIEVPFDDVSVVVRRDRSHAPVVEPVVEPVAEPVVEPVAEPFASSAEPAGAPAAVVAAEPVPVPVPAAPPVPAVDPLDAAPEQPVEAVLALGANLGDAQVTLREAVTDIDRVPGVQVTDVSPLARTAAVGGPEQPDFLNAVLIVRTTLAPRDLLRALQDVEDQHGRVRDERWGPRTLDVDIVQYGTLTSTEPDLELPHPRARERAFVLVPWAEVAPDAVLGGLGGGVVGQLAVTAPDRAGIRWLALDWLTGPTQSTGQVATGDAPAPSAPVPQADPAPAQVHEQAHEPQAPAQPQAPQPQAPHQPPPAQPQAPEAYAPEQQAPEAYVPQAYVPEQYAPEPEPYAPRPYAPSGETPLAQPGPGLAPAPAEPPYTPRAAEPPYTPPAEPGHPFPPVADAEPPFPPTHDALPQRSPAPHAPEHPDRPEPVFPPVSAGQAPPEPAPAGPIHDVPAPPAPVERPRQGDDGLVSGVPADLSPHAPVPPAPPEADVFPPYGGEPAQADPFPPFGAGDAGQVRDEERDEGRDR</sequence>
<evidence type="ECO:0000256" key="10">
    <source>
        <dbReference type="SAM" id="MobiDB-lite"/>
    </source>
</evidence>
<dbReference type="Gene3D" id="3.30.70.560">
    <property type="entry name" value="7,8-Dihydro-6-hydroxymethylpterin-pyrophosphokinase HPPK"/>
    <property type="match status" value="1"/>
</dbReference>
<dbReference type="InterPro" id="IPR006157">
    <property type="entry name" value="FolB_dom"/>
</dbReference>
<feature type="compositionally biased region" description="Pro residues" evidence="10">
    <location>
        <begin position="477"/>
        <end position="488"/>
    </location>
</feature>
<dbReference type="CDD" id="cd00483">
    <property type="entry name" value="HPPK"/>
    <property type="match status" value="1"/>
</dbReference>
<comment type="function">
    <text evidence="9">Catalyzes the conversion of 7,8-dihydroneopterin to 6-hydroxymethyl-7,8-dihydropterin.</text>
</comment>
<gene>
    <name evidence="12" type="ORF">GCM10007368_06410</name>
</gene>
<protein>
    <recommendedName>
        <fullName evidence="9">Bifunctional folate synthesis protein</fullName>
    </recommendedName>
    <domain>
        <recommendedName>
            <fullName evidence="9">Dihydroneopterin aldolase</fullName>
            <shortName evidence="9">DHNA</shortName>
            <ecNumber evidence="9">4.1.2.25</ecNumber>
        </recommendedName>
        <alternativeName>
            <fullName evidence="9">7,8-dihydroneopterin aldolase</fullName>
        </alternativeName>
    </domain>
    <domain>
        <recommendedName>
            <fullName evidence="9">2-amino-4-hydroxy-6-hydroxymethyldihydropteridine pyrophosphokinase</fullName>
            <ecNumber evidence="9">2.7.6.3</ecNumber>
        </recommendedName>
        <alternativeName>
            <fullName evidence="9">6-hydroxymethyl-7,8-dihydropterin pyrophosphokinase</fullName>
            <shortName evidence="9">PPPK</shortName>
        </alternativeName>
        <alternativeName>
            <fullName evidence="9">7,8-dihydro-6-hydroxymethylpterin pyrophosphokinase</fullName>
            <shortName evidence="9">HPPK</shortName>
        </alternativeName>
    </domain>
</protein>
<dbReference type="Proteomes" id="UP000632535">
    <property type="component" value="Unassembled WGS sequence"/>
</dbReference>
<feature type="compositionally biased region" description="Low complexity" evidence="10">
    <location>
        <begin position="426"/>
        <end position="453"/>
    </location>
</feature>
<dbReference type="EMBL" id="BMDG01000002">
    <property type="protein sequence ID" value="GGI05489.1"/>
    <property type="molecule type" value="Genomic_DNA"/>
</dbReference>
<dbReference type="PANTHER" id="PTHR43071">
    <property type="entry name" value="2-AMINO-4-HYDROXY-6-HYDROXYMETHYLDIHYDROPTERIDINE PYROPHOSPHOKINASE"/>
    <property type="match status" value="1"/>
</dbReference>
<feature type="domain" description="7,8-dihydro-6-hydroxymethylpterin-pyrophosphokinase" evidence="11">
    <location>
        <begin position="286"/>
        <end position="297"/>
    </location>
</feature>
<keyword evidence="13" id="KW-1185">Reference proteome</keyword>
<comment type="similarity">
    <text evidence="9">Belongs to the DHNA family.</text>
</comment>
<dbReference type="Pfam" id="PF01288">
    <property type="entry name" value="HPPK"/>
    <property type="match status" value="1"/>
</dbReference>
<dbReference type="PRINTS" id="PR01217">
    <property type="entry name" value="PRICHEXTENSN"/>
</dbReference>
<feature type="compositionally biased region" description="Low complexity" evidence="10">
    <location>
        <begin position="391"/>
        <end position="408"/>
    </location>
</feature>
<keyword evidence="8 9" id="KW-0289">Folate biosynthesis</keyword>
<evidence type="ECO:0000256" key="4">
    <source>
        <dbReference type="ARBA" id="ARBA00022679"/>
    </source>
</evidence>
<dbReference type="SMART" id="SM00905">
    <property type="entry name" value="FolB"/>
    <property type="match status" value="1"/>
</dbReference>
<dbReference type="RefSeq" id="WP_229737347.1">
    <property type="nucleotide sequence ID" value="NZ_BMDG01000002.1"/>
</dbReference>
<dbReference type="InterPro" id="IPR035907">
    <property type="entry name" value="Hppk_sf"/>
</dbReference>
<evidence type="ECO:0000259" key="11">
    <source>
        <dbReference type="PROSITE" id="PS00794"/>
    </source>
</evidence>
<dbReference type="NCBIfam" id="TIGR00526">
    <property type="entry name" value="folB_dom"/>
    <property type="match status" value="1"/>
</dbReference>
<evidence type="ECO:0000256" key="6">
    <source>
        <dbReference type="ARBA" id="ARBA00022777"/>
    </source>
</evidence>
<dbReference type="NCBIfam" id="TIGR01498">
    <property type="entry name" value="folK"/>
    <property type="match status" value="1"/>
</dbReference>
<comment type="caution">
    <text evidence="12">The sequence shown here is derived from an EMBL/GenBank/DDBJ whole genome shotgun (WGS) entry which is preliminary data.</text>
</comment>
<dbReference type="NCBIfam" id="TIGR00525">
    <property type="entry name" value="folB"/>
    <property type="match status" value="1"/>
</dbReference>
<feature type="region of interest" description="Disordered" evidence="10">
    <location>
        <begin position="369"/>
        <end position="640"/>
    </location>
</feature>
<comment type="pathway">
    <text evidence="9">Cofactor biosynthesis; tetrahydrofolate biosynthesis; 2-amino-4-hydroxy-6-hydroxymethyl-7,8-dihydropteridine diphosphate from 7,8-dihydroneopterin triphosphate: step 3/4.</text>
</comment>
<evidence type="ECO:0000256" key="5">
    <source>
        <dbReference type="ARBA" id="ARBA00022741"/>
    </source>
</evidence>
<feature type="compositionally biased region" description="Basic and acidic residues" evidence="10">
    <location>
        <begin position="628"/>
        <end position="640"/>
    </location>
</feature>
<feature type="compositionally biased region" description="Pro residues" evidence="10">
    <location>
        <begin position="454"/>
        <end position="463"/>
    </location>
</feature>
<keyword evidence="9" id="KW-0456">Lyase</keyword>
<evidence type="ECO:0000256" key="7">
    <source>
        <dbReference type="ARBA" id="ARBA00022840"/>
    </source>
</evidence>
<dbReference type="PROSITE" id="PS00794">
    <property type="entry name" value="HPPK"/>
    <property type="match status" value="1"/>
</dbReference>
<dbReference type="CDD" id="cd00534">
    <property type="entry name" value="DHNA_DHNTPE"/>
    <property type="match status" value="1"/>
</dbReference>
<dbReference type="PANTHER" id="PTHR43071:SF1">
    <property type="entry name" value="2-AMINO-4-HYDROXY-6-HYDROXYMETHYLDIHYDROPTERIDINE PYROPHOSPHOKINASE"/>
    <property type="match status" value="1"/>
</dbReference>
<dbReference type="EC" id="4.1.2.25" evidence="9"/>
<evidence type="ECO:0000256" key="2">
    <source>
        <dbReference type="ARBA" id="ARBA00005051"/>
    </source>
</evidence>
<evidence type="ECO:0000313" key="13">
    <source>
        <dbReference type="Proteomes" id="UP000632535"/>
    </source>
</evidence>
<evidence type="ECO:0000256" key="1">
    <source>
        <dbReference type="ARBA" id="ARBA00000198"/>
    </source>
</evidence>
<keyword evidence="7" id="KW-0067">ATP-binding</keyword>
<dbReference type="EC" id="2.7.6.3" evidence="9"/>
<dbReference type="SUPFAM" id="SSF55620">
    <property type="entry name" value="Tetrahydrobiopterin biosynthesis enzymes-like"/>
    <property type="match status" value="1"/>
</dbReference>
<keyword evidence="6" id="KW-0418">Kinase</keyword>
<evidence type="ECO:0000256" key="3">
    <source>
        <dbReference type="ARBA" id="ARBA00009640"/>
    </source>
</evidence>
<dbReference type="Gene3D" id="3.30.1130.10">
    <property type="match status" value="1"/>
</dbReference>
<feature type="compositionally biased region" description="Pro residues" evidence="10">
    <location>
        <begin position="495"/>
        <end position="518"/>
    </location>
</feature>
<organism evidence="12 13">
    <name type="scientific">Isoptericola cucumis</name>
    <dbReference type="NCBI Taxonomy" id="1776856"/>
    <lineage>
        <taxon>Bacteria</taxon>
        <taxon>Bacillati</taxon>
        <taxon>Actinomycetota</taxon>
        <taxon>Actinomycetes</taxon>
        <taxon>Micrococcales</taxon>
        <taxon>Promicromonosporaceae</taxon>
        <taxon>Isoptericola</taxon>
    </lineage>
</organism>
<evidence type="ECO:0000313" key="12">
    <source>
        <dbReference type="EMBL" id="GGI05489.1"/>
    </source>
</evidence>
<proteinExistence type="inferred from homology"/>
<dbReference type="Pfam" id="PF02152">
    <property type="entry name" value="FolB"/>
    <property type="match status" value="1"/>
</dbReference>
<evidence type="ECO:0000256" key="8">
    <source>
        <dbReference type="ARBA" id="ARBA00022909"/>
    </source>
</evidence>
<name>A0ABQ2B1B5_9MICO</name>
<dbReference type="InterPro" id="IPR006156">
    <property type="entry name" value="Dihydroneopterin_aldolase"/>
</dbReference>
<comment type="similarity">
    <text evidence="3">In the N-terminal section; belongs to the DHNA family.</text>
</comment>
<accession>A0ABQ2B1B5</accession>
<dbReference type="InterPro" id="IPR043133">
    <property type="entry name" value="GTP-CH-I_C/QueF"/>
</dbReference>